<feature type="region of interest" description="Disordered" evidence="1">
    <location>
        <begin position="90"/>
        <end position="110"/>
    </location>
</feature>
<evidence type="ECO:0000313" key="3">
    <source>
        <dbReference type="Proteomes" id="UP001152876"/>
    </source>
</evidence>
<keyword evidence="3" id="KW-1185">Reference proteome</keyword>
<sequence length="121" mass="12585">MTPQPATHPWLTSLQTELDGLETALLQGDATGVERASARVQGVLQKAPKATVFSAPGHAALREQMHSAAQRLGRLRQAVLRASAQSQRAVHSLLPGQAQPTYGHMAGPSSTGGAGRAFLAA</sequence>
<dbReference type="RefSeq" id="WP_068173896.1">
    <property type="nucleotide sequence ID" value="NZ_AOGK01000004.1"/>
</dbReference>
<comment type="caution">
    <text evidence="2">The sequence shown here is derived from an EMBL/GenBank/DDBJ whole genome shotgun (WGS) entry which is preliminary data.</text>
</comment>
<protein>
    <submittedName>
        <fullName evidence="2">Uncharacterized protein</fullName>
    </submittedName>
</protein>
<accession>A0A9X4P2A4</accession>
<evidence type="ECO:0000256" key="1">
    <source>
        <dbReference type="SAM" id="MobiDB-lite"/>
    </source>
</evidence>
<gene>
    <name evidence="2" type="ORF">H010_05730</name>
</gene>
<proteinExistence type="predicted"/>
<dbReference type="AlphaFoldDB" id="A0A9X4P2A4"/>
<organism evidence="2 3">
    <name type="scientific">Hydrogenophaga taeniospiralis CCUG 15921</name>
    <dbReference type="NCBI Taxonomy" id="1281780"/>
    <lineage>
        <taxon>Bacteria</taxon>
        <taxon>Pseudomonadati</taxon>
        <taxon>Pseudomonadota</taxon>
        <taxon>Betaproteobacteria</taxon>
        <taxon>Burkholderiales</taxon>
        <taxon>Comamonadaceae</taxon>
        <taxon>Hydrogenophaga</taxon>
    </lineage>
</organism>
<evidence type="ECO:0000313" key="2">
    <source>
        <dbReference type="EMBL" id="MDG5974743.1"/>
    </source>
</evidence>
<dbReference type="Proteomes" id="UP001152876">
    <property type="component" value="Unassembled WGS sequence"/>
</dbReference>
<dbReference type="EMBL" id="AOGK01000004">
    <property type="protein sequence ID" value="MDG5974743.1"/>
    <property type="molecule type" value="Genomic_DNA"/>
</dbReference>
<name>A0A9X4P2A4_9BURK</name>
<dbReference type="OrthoDB" id="8908549at2"/>
<reference evidence="2" key="1">
    <citation type="submission" date="2013-01" db="EMBL/GenBank/DDBJ databases">
        <title>Genome draft of Hydrogenophaga taeniospiralis 2K1.</title>
        <authorList>
            <person name="Gomila M."/>
            <person name="Lalucat J."/>
        </authorList>
    </citation>
    <scope>NUCLEOTIDE SEQUENCE</scope>
    <source>
        <strain evidence="2">CCUG 15921</strain>
    </source>
</reference>